<gene>
    <name evidence="2" type="ORF">HMPREF0973_01026</name>
</gene>
<protein>
    <recommendedName>
        <fullName evidence="4">PQQ enzyme repeat protein</fullName>
    </recommendedName>
</protein>
<sequence>MMTMKKNLLALGIILMSALTFTACSDDDDINGGKQPEVSTTDVYVSCAGNLGANNGTVGILDYNIQARPTAPFVFRDAYKAQNGIGIGDAQDLIVFHDKVVVACTTSSKVEVLNRQGKVEQTIKLHKVEPRYLATDGKYVYFSAYSGKVYKMNPNDKVKPMVDSVVVGDHPEAISITNGKLYANLSNYSMTGNGKYVAVVDLNTFRNPKNIEVGLNPYTQNIAVGNDVFIVSMFDYVEKPLVQKIDTKTNKVTQLFNATAIAYSAKKNALVCLYAPYGSTDKSFFLYDLATGQKTNLDMTRLHSPQQVNVDKWGNIYVIDTPDYNSPSEVFYYSPEGKLIQGNITVGMSAQNVRFAN</sequence>
<evidence type="ECO:0000256" key="1">
    <source>
        <dbReference type="SAM" id="SignalP"/>
    </source>
</evidence>
<dbReference type="EMBL" id="ACVA01000021">
    <property type="protein sequence ID" value="EEX19010.1"/>
    <property type="molecule type" value="Genomic_DNA"/>
</dbReference>
<dbReference type="eggNOG" id="COG3391">
    <property type="taxonomic scope" value="Bacteria"/>
</dbReference>
<name>C9MN42_9BACT</name>
<dbReference type="InterPro" id="IPR015943">
    <property type="entry name" value="WD40/YVTN_repeat-like_dom_sf"/>
</dbReference>
<evidence type="ECO:0000313" key="2">
    <source>
        <dbReference type="EMBL" id="EEX19010.1"/>
    </source>
</evidence>
<feature type="chain" id="PRO_5002997773" description="PQQ enzyme repeat protein" evidence="1">
    <location>
        <begin position="23"/>
        <end position="357"/>
    </location>
</feature>
<keyword evidence="3" id="KW-1185">Reference proteome</keyword>
<dbReference type="Gene3D" id="2.130.10.10">
    <property type="entry name" value="YVTN repeat-like/Quinoprotein amine dehydrogenase"/>
    <property type="match status" value="1"/>
</dbReference>
<reference evidence="2 3" key="1">
    <citation type="submission" date="2009-09" db="EMBL/GenBank/DDBJ databases">
        <authorList>
            <person name="Weinstock G."/>
            <person name="Sodergren E."/>
            <person name="Clifton S."/>
            <person name="Fulton L."/>
            <person name="Fulton B."/>
            <person name="Courtney L."/>
            <person name="Fronick C."/>
            <person name="Harrison M."/>
            <person name="Strong C."/>
            <person name="Farmer C."/>
            <person name="Delahaunty K."/>
            <person name="Markovic C."/>
            <person name="Hall O."/>
            <person name="Minx P."/>
            <person name="Tomlinson C."/>
            <person name="Mitreva M."/>
            <person name="Nelson J."/>
            <person name="Hou S."/>
            <person name="Wollam A."/>
            <person name="Pepin K.H."/>
            <person name="Johnson M."/>
            <person name="Bhonagiri V."/>
            <person name="Nash W.E."/>
            <person name="Warren W."/>
            <person name="Chinwalla A."/>
            <person name="Mardis E.R."/>
            <person name="Wilson R.K."/>
        </authorList>
    </citation>
    <scope>NUCLEOTIDE SEQUENCE [LARGE SCALE GENOMIC DNA]</scope>
    <source>
        <strain evidence="2 3">F0319</strain>
    </source>
</reference>
<dbReference type="Proteomes" id="UP000003327">
    <property type="component" value="Unassembled WGS sequence"/>
</dbReference>
<dbReference type="SUPFAM" id="SSF63825">
    <property type="entry name" value="YWTD domain"/>
    <property type="match status" value="1"/>
</dbReference>
<evidence type="ECO:0008006" key="4">
    <source>
        <dbReference type="Google" id="ProtNLM"/>
    </source>
</evidence>
<dbReference type="AlphaFoldDB" id="C9MN42"/>
<dbReference type="HOGENOM" id="CLU_035696_1_1_10"/>
<feature type="signal peptide" evidence="1">
    <location>
        <begin position="1"/>
        <end position="22"/>
    </location>
</feature>
<proteinExistence type="predicted"/>
<keyword evidence="1" id="KW-0732">Signal</keyword>
<dbReference type="PROSITE" id="PS51257">
    <property type="entry name" value="PROKAR_LIPOPROTEIN"/>
    <property type="match status" value="1"/>
</dbReference>
<accession>C9MN42</accession>
<organism evidence="2 3">
    <name type="scientific">Prevotella veroralis F0319</name>
    <dbReference type="NCBI Taxonomy" id="649761"/>
    <lineage>
        <taxon>Bacteria</taxon>
        <taxon>Pseudomonadati</taxon>
        <taxon>Bacteroidota</taxon>
        <taxon>Bacteroidia</taxon>
        <taxon>Bacteroidales</taxon>
        <taxon>Prevotellaceae</taxon>
        <taxon>Prevotella</taxon>
    </lineage>
</organism>
<evidence type="ECO:0000313" key="3">
    <source>
        <dbReference type="Proteomes" id="UP000003327"/>
    </source>
</evidence>
<dbReference type="STRING" id="649761.HMPREF0973_01026"/>
<comment type="caution">
    <text evidence="2">The sequence shown here is derived from an EMBL/GenBank/DDBJ whole genome shotgun (WGS) entry which is preliminary data.</text>
</comment>